<reference evidence="1 2" key="1">
    <citation type="submission" date="2024-08" db="EMBL/GenBank/DDBJ databases">
        <title>Two novel Cytobacillus novel species.</title>
        <authorList>
            <person name="Liu G."/>
        </authorList>
    </citation>
    <scope>NUCLEOTIDE SEQUENCE [LARGE SCALE GENOMIC DNA]</scope>
    <source>
        <strain evidence="1 2">FJAT-54145</strain>
    </source>
</reference>
<name>A0ABW6KE96_9BACI</name>
<accession>A0ABW6KE96</accession>
<proteinExistence type="predicted"/>
<dbReference type="PANTHER" id="PTHR34387">
    <property type="entry name" value="SLR1258 PROTEIN"/>
    <property type="match status" value="1"/>
</dbReference>
<gene>
    <name evidence="1" type="ORF">ACFYKX_18105</name>
</gene>
<comment type="caution">
    <text evidence="1">The sequence shown here is derived from an EMBL/GenBank/DDBJ whole genome shotgun (WGS) entry which is preliminary data.</text>
</comment>
<dbReference type="Gene3D" id="3.30.70.2970">
    <property type="entry name" value="Protein of unknown function (DUF541), domain 2"/>
    <property type="match status" value="1"/>
</dbReference>
<dbReference type="InterPro" id="IPR007497">
    <property type="entry name" value="SIMPL/DUF541"/>
</dbReference>
<dbReference type="RefSeq" id="WP_389362479.1">
    <property type="nucleotide sequence ID" value="NZ_JBIACK010000010.1"/>
</dbReference>
<dbReference type="EMBL" id="JBIACK010000010">
    <property type="protein sequence ID" value="MFE8702514.1"/>
    <property type="molecule type" value="Genomic_DNA"/>
</dbReference>
<dbReference type="Gene3D" id="3.30.110.170">
    <property type="entry name" value="Protein of unknown function (DUF541), domain 1"/>
    <property type="match status" value="1"/>
</dbReference>
<dbReference type="InterPro" id="IPR052022">
    <property type="entry name" value="26kDa_periplasmic_antigen"/>
</dbReference>
<sequence>MYYTQPNYRYMSNVQNHYRHEVSTIKVIGEGVVSIQPDQVKVTVGVITEDKELKKAQQENARRTTNVIQSLTSLGIPSDQIRTVNFAAYPVYDFVEGEQIFKGYKVEHKLRVTINQIKNVGTVVDTAVNNGVNFVSQIEFSVSNQDKSYRQALSISIINAIEKAKTIAQTLQVQLINTPLKITEHTTQQKGPVPFTESQVVMAADTTPIEAGTLEIKAEVTALFSFYT</sequence>
<organism evidence="1 2">
    <name type="scientific">Cytobacillus spartinae</name>
    <dbReference type="NCBI Taxonomy" id="3299023"/>
    <lineage>
        <taxon>Bacteria</taxon>
        <taxon>Bacillati</taxon>
        <taxon>Bacillota</taxon>
        <taxon>Bacilli</taxon>
        <taxon>Bacillales</taxon>
        <taxon>Bacillaceae</taxon>
        <taxon>Cytobacillus</taxon>
    </lineage>
</organism>
<dbReference type="Pfam" id="PF04402">
    <property type="entry name" value="SIMPL"/>
    <property type="match status" value="1"/>
</dbReference>
<dbReference type="PANTHER" id="PTHR34387:SF1">
    <property type="entry name" value="PERIPLASMIC IMMUNOGENIC PROTEIN"/>
    <property type="match status" value="1"/>
</dbReference>
<evidence type="ECO:0000313" key="1">
    <source>
        <dbReference type="EMBL" id="MFE8702514.1"/>
    </source>
</evidence>
<protein>
    <submittedName>
        <fullName evidence="1">SIMPL domain-containing protein</fullName>
    </submittedName>
</protein>
<evidence type="ECO:0000313" key="2">
    <source>
        <dbReference type="Proteomes" id="UP001601059"/>
    </source>
</evidence>
<dbReference type="Proteomes" id="UP001601059">
    <property type="component" value="Unassembled WGS sequence"/>
</dbReference>
<keyword evidence="2" id="KW-1185">Reference proteome</keyword>